<evidence type="ECO:0000256" key="5">
    <source>
        <dbReference type="ARBA" id="ARBA00023242"/>
    </source>
</evidence>
<feature type="non-terminal residue" evidence="7">
    <location>
        <position position="236"/>
    </location>
</feature>
<dbReference type="InterPro" id="IPR030491">
    <property type="entry name" value="TBP_CS"/>
</dbReference>
<dbReference type="EMBL" id="KK121315">
    <property type="protein sequence ID" value="KFM80212.1"/>
    <property type="molecule type" value="Genomic_DNA"/>
</dbReference>
<gene>
    <name evidence="7" type="ORF">X975_05151</name>
</gene>
<feature type="compositionally biased region" description="Low complexity" evidence="6">
    <location>
        <begin position="104"/>
        <end position="121"/>
    </location>
</feature>
<dbReference type="InterPro" id="IPR000814">
    <property type="entry name" value="TBP"/>
</dbReference>
<evidence type="ECO:0000256" key="2">
    <source>
        <dbReference type="ARBA" id="ARBA00005560"/>
    </source>
</evidence>
<feature type="compositionally biased region" description="Low complexity" evidence="6">
    <location>
        <begin position="31"/>
        <end position="60"/>
    </location>
</feature>
<keyword evidence="8" id="KW-1185">Reference proteome</keyword>
<organism evidence="7 8">
    <name type="scientific">Stegodyphus mimosarum</name>
    <name type="common">African social velvet spider</name>
    <dbReference type="NCBI Taxonomy" id="407821"/>
    <lineage>
        <taxon>Eukaryota</taxon>
        <taxon>Metazoa</taxon>
        <taxon>Ecdysozoa</taxon>
        <taxon>Arthropoda</taxon>
        <taxon>Chelicerata</taxon>
        <taxon>Arachnida</taxon>
        <taxon>Araneae</taxon>
        <taxon>Araneomorphae</taxon>
        <taxon>Entelegynae</taxon>
        <taxon>Eresoidea</taxon>
        <taxon>Eresidae</taxon>
        <taxon>Stegodyphus</taxon>
    </lineage>
</organism>
<proteinExistence type="inferred from homology"/>
<evidence type="ECO:0000256" key="1">
    <source>
        <dbReference type="ARBA" id="ARBA00004123"/>
    </source>
</evidence>
<dbReference type="GO" id="GO:0005634">
    <property type="term" value="C:nucleus"/>
    <property type="evidence" value="ECO:0007669"/>
    <property type="project" value="UniProtKB-SubCell"/>
</dbReference>
<evidence type="ECO:0000313" key="7">
    <source>
        <dbReference type="EMBL" id="KFM80212.1"/>
    </source>
</evidence>
<dbReference type="GO" id="GO:0003677">
    <property type="term" value="F:DNA binding"/>
    <property type="evidence" value="ECO:0007669"/>
    <property type="project" value="UniProtKB-KW"/>
</dbReference>
<dbReference type="STRING" id="407821.A0A087US73"/>
<dbReference type="FunFam" id="3.30.310.10:FF:000001">
    <property type="entry name" value="TATA-box-binding protein 2"/>
    <property type="match status" value="1"/>
</dbReference>
<feature type="compositionally biased region" description="Low complexity" evidence="6">
    <location>
        <begin position="71"/>
        <end position="86"/>
    </location>
</feature>
<dbReference type="CDD" id="cd04516">
    <property type="entry name" value="TBP_eukaryotes"/>
    <property type="match status" value="1"/>
</dbReference>
<dbReference type="InterPro" id="IPR033710">
    <property type="entry name" value="TBP_eukaryotic"/>
</dbReference>
<sequence length="236" mass="25784">MDISGSFLNLGTPLSVPSQPDPVEEQHIQELQRQLQPSPLQPQQHDTIHQSPQNQHIQQQRTGVSVIQPYTSSSGLTPQPQSLLQPQTPPVGAHIPGISGGLFPSTPGGPMTPMTPITPSSADPGIVPQLQNIVSTVNLGCKLDLKKIALHARNAEYNPKRFAAVIMRIREPRTTALIFSSGKMVCTGAKSEEQSRLAARKYARIVQKLGFEAKFLDFKIQNMVGSCDVKFPIRLE</sequence>
<dbReference type="AlphaFoldDB" id="A0A087US73"/>
<reference evidence="7 8" key="1">
    <citation type="submission" date="2013-11" db="EMBL/GenBank/DDBJ databases">
        <title>Genome sequencing of Stegodyphus mimosarum.</title>
        <authorList>
            <person name="Bechsgaard J."/>
        </authorList>
    </citation>
    <scope>NUCLEOTIDE SEQUENCE [LARGE SCALE GENOMIC DNA]</scope>
</reference>
<dbReference type="Pfam" id="PF00352">
    <property type="entry name" value="TBP"/>
    <property type="match status" value="1"/>
</dbReference>
<dbReference type="PRINTS" id="PR00686">
    <property type="entry name" value="TIFACTORIID"/>
</dbReference>
<dbReference type="Proteomes" id="UP000054359">
    <property type="component" value="Unassembled WGS sequence"/>
</dbReference>
<dbReference type="Gene3D" id="3.30.310.10">
    <property type="entry name" value="TATA-Binding Protein"/>
    <property type="match status" value="2"/>
</dbReference>
<keyword evidence="3" id="KW-0238">DNA-binding</keyword>
<comment type="similarity">
    <text evidence="2">Belongs to the TBP family.</text>
</comment>
<dbReference type="PANTHER" id="PTHR10126">
    <property type="entry name" value="TATA-BOX BINDING PROTEIN"/>
    <property type="match status" value="1"/>
</dbReference>
<evidence type="ECO:0000256" key="4">
    <source>
        <dbReference type="ARBA" id="ARBA00023163"/>
    </source>
</evidence>
<evidence type="ECO:0000313" key="8">
    <source>
        <dbReference type="Proteomes" id="UP000054359"/>
    </source>
</evidence>
<dbReference type="OMA" id="STIVRWC"/>
<dbReference type="GO" id="GO:0006352">
    <property type="term" value="P:DNA-templated transcription initiation"/>
    <property type="evidence" value="ECO:0007669"/>
    <property type="project" value="InterPro"/>
</dbReference>
<feature type="region of interest" description="Disordered" evidence="6">
    <location>
        <begin position="1"/>
        <end position="123"/>
    </location>
</feature>
<protein>
    <submittedName>
        <fullName evidence="7">TATA-box-binding protein</fullName>
    </submittedName>
</protein>
<keyword evidence="5" id="KW-0539">Nucleus</keyword>
<dbReference type="PROSITE" id="PS00351">
    <property type="entry name" value="TFIID"/>
    <property type="match status" value="1"/>
</dbReference>
<name>A0A087US73_STEMI</name>
<evidence type="ECO:0000256" key="6">
    <source>
        <dbReference type="SAM" id="MobiDB-lite"/>
    </source>
</evidence>
<dbReference type="SUPFAM" id="SSF55945">
    <property type="entry name" value="TATA-box binding protein-like"/>
    <property type="match status" value="1"/>
</dbReference>
<dbReference type="InterPro" id="IPR012295">
    <property type="entry name" value="TBP_dom_sf"/>
</dbReference>
<feature type="compositionally biased region" description="Polar residues" evidence="6">
    <location>
        <begin position="61"/>
        <end position="70"/>
    </location>
</feature>
<keyword evidence="4" id="KW-0804">Transcription</keyword>
<evidence type="ECO:0000256" key="3">
    <source>
        <dbReference type="ARBA" id="ARBA00023125"/>
    </source>
</evidence>
<accession>A0A087US73</accession>
<dbReference type="OrthoDB" id="2127950at2759"/>
<comment type="subcellular location">
    <subcellularLocation>
        <location evidence="1">Nucleus</location>
    </subcellularLocation>
</comment>